<name>A0A7I4C9K8_PHYPA</name>
<reference evidence="1 2" key="2">
    <citation type="journal article" date="2018" name="Plant J.">
        <title>The Physcomitrella patens chromosome-scale assembly reveals moss genome structure and evolution.</title>
        <authorList>
            <person name="Lang D."/>
            <person name="Ullrich K.K."/>
            <person name="Murat F."/>
            <person name="Fuchs J."/>
            <person name="Jenkins J."/>
            <person name="Haas F.B."/>
            <person name="Piednoel M."/>
            <person name="Gundlach H."/>
            <person name="Van Bel M."/>
            <person name="Meyberg R."/>
            <person name="Vives C."/>
            <person name="Morata J."/>
            <person name="Symeonidi A."/>
            <person name="Hiss M."/>
            <person name="Muchero W."/>
            <person name="Kamisugi Y."/>
            <person name="Saleh O."/>
            <person name="Blanc G."/>
            <person name="Decker E.L."/>
            <person name="van Gessel N."/>
            <person name="Grimwood J."/>
            <person name="Hayes R.D."/>
            <person name="Graham S.W."/>
            <person name="Gunter L.E."/>
            <person name="McDaniel S.F."/>
            <person name="Hoernstein S.N.W."/>
            <person name="Larsson A."/>
            <person name="Li F.W."/>
            <person name="Perroud P.F."/>
            <person name="Phillips J."/>
            <person name="Ranjan P."/>
            <person name="Rokshar D.S."/>
            <person name="Rothfels C.J."/>
            <person name="Schneider L."/>
            <person name="Shu S."/>
            <person name="Stevenson D.W."/>
            <person name="Thummler F."/>
            <person name="Tillich M."/>
            <person name="Villarreal Aguilar J.C."/>
            <person name="Widiez T."/>
            <person name="Wong G.K."/>
            <person name="Wymore A."/>
            <person name="Zhang Y."/>
            <person name="Zimmer A.D."/>
            <person name="Quatrano R.S."/>
            <person name="Mayer K.F.X."/>
            <person name="Goodstein D."/>
            <person name="Casacuberta J.M."/>
            <person name="Vandepoele K."/>
            <person name="Reski R."/>
            <person name="Cuming A.C."/>
            <person name="Tuskan G.A."/>
            <person name="Maumus F."/>
            <person name="Salse J."/>
            <person name="Schmutz J."/>
            <person name="Rensing S.A."/>
        </authorList>
    </citation>
    <scope>NUCLEOTIDE SEQUENCE [LARGE SCALE GENOMIC DNA]</scope>
    <source>
        <strain evidence="1 2">cv. Gransden 2004</strain>
    </source>
</reference>
<dbReference type="AlphaFoldDB" id="A0A7I4C9K8"/>
<dbReference type="Gramene" id="Pp3c20_17940V3.2">
    <property type="protein sequence ID" value="Pp3c20_17940V3.2"/>
    <property type="gene ID" value="Pp3c20_17940"/>
</dbReference>
<reference evidence="1 2" key="1">
    <citation type="journal article" date="2008" name="Science">
        <title>The Physcomitrella genome reveals evolutionary insights into the conquest of land by plants.</title>
        <authorList>
            <person name="Rensing S."/>
            <person name="Lang D."/>
            <person name="Zimmer A."/>
            <person name="Terry A."/>
            <person name="Salamov A."/>
            <person name="Shapiro H."/>
            <person name="Nishiyama T."/>
            <person name="Perroud P.-F."/>
            <person name="Lindquist E."/>
            <person name="Kamisugi Y."/>
            <person name="Tanahashi T."/>
            <person name="Sakakibara K."/>
            <person name="Fujita T."/>
            <person name="Oishi K."/>
            <person name="Shin-I T."/>
            <person name="Kuroki Y."/>
            <person name="Toyoda A."/>
            <person name="Suzuki Y."/>
            <person name="Hashimoto A."/>
            <person name="Yamaguchi K."/>
            <person name="Sugano A."/>
            <person name="Kohara Y."/>
            <person name="Fujiyama A."/>
            <person name="Anterola A."/>
            <person name="Aoki S."/>
            <person name="Ashton N."/>
            <person name="Barbazuk W.B."/>
            <person name="Barker E."/>
            <person name="Bennetzen J."/>
            <person name="Bezanilla M."/>
            <person name="Blankenship R."/>
            <person name="Cho S.H."/>
            <person name="Dutcher S."/>
            <person name="Estelle M."/>
            <person name="Fawcett J.A."/>
            <person name="Gundlach H."/>
            <person name="Hanada K."/>
            <person name="Heyl A."/>
            <person name="Hicks K.A."/>
            <person name="Hugh J."/>
            <person name="Lohr M."/>
            <person name="Mayer K."/>
            <person name="Melkozernov A."/>
            <person name="Murata T."/>
            <person name="Nelson D."/>
            <person name="Pils B."/>
            <person name="Prigge M."/>
            <person name="Reiss B."/>
            <person name="Renner T."/>
            <person name="Rombauts S."/>
            <person name="Rushton P."/>
            <person name="Sanderfoot A."/>
            <person name="Schween G."/>
            <person name="Shiu S.-H."/>
            <person name="Stueber K."/>
            <person name="Theodoulou F.L."/>
            <person name="Tu H."/>
            <person name="Van de Peer Y."/>
            <person name="Verrier P.J."/>
            <person name="Waters E."/>
            <person name="Wood A."/>
            <person name="Yang L."/>
            <person name="Cove D."/>
            <person name="Cuming A."/>
            <person name="Hasebe M."/>
            <person name="Lucas S."/>
            <person name="Mishler D.B."/>
            <person name="Reski R."/>
            <person name="Grigoriev I."/>
            <person name="Quatrano R.S."/>
            <person name="Boore J.L."/>
        </authorList>
    </citation>
    <scope>NUCLEOTIDE SEQUENCE [LARGE SCALE GENOMIC DNA]</scope>
    <source>
        <strain evidence="1 2">cv. Gransden 2004</strain>
    </source>
</reference>
<accession>A0A7I4C9K8</accession>
<evidence type="ECO:0000313" key="1">
    <source>
        <dbReference type="EnsemblPlants" id="Pp3c20_17940V3.2"/>
    </source>
</evidence>
<evidence type="ECO:0000313" key="2">
    <source>
        <dbReference type="Proteomes" id="UP000006727"/>
    </source>
</evidence>
<dbReference type="EnsemblPlants" id="Pp3c20_17940V3.2">
    <property type="protein sequence ID" value="Pp3c20_17940V3.2"/>
    <property type="gene ID" value="Pp3c20_17940"/>
</dbReference>
<sequence length="71" mass="8087">MRLGKDAVRPVEGSKLCCGICFQRNIRNKREPRGDLPVGQPWLFDGQCPRQLPLVNKKKGTKLMAYSTTRQ</sequence>
<dbReference type="EMBL" id="ABEU02000020">
    <property type="status" value="NOT_ANNOTATED_CDS"/>
    <property type="molecule type" value="Genomic_DNA"/>
</dbReference>
<keyword evidence="2" id="KW-1185">Reference proteome</keyword>
<proteinExistence type="predicted"/>
<organism evidence="1 2">
    <name type="scientific">Physcomitrium patens</name>
    <name type="common">Spreading-leaved earth moss</name>
    <name type="synonym">Physcomitrella patens</name>
    <dbReference type="NCBI Taxonomy" id="3218"/>
    <lineage>
        <taxon>Eukaryota</taxon>
        <taxon>Viridiplantae</taxon>
        <taxon>Streptophyta</taxon>
        <taxon>Embryophyta</taxon>
        <taxon>Bryophyta</taxon>
        <taxon>Bryophytina</taxon>
        <taxon>Bryopsida</taxon>
        <taxon>Funariidae</taxon>
        <taxon>Funariales</taxon>
        <taxon>Funariaceae</taxon>
        <taxon>Physcomitrium</taxon>
    </lineage>
</organism>
<reference evidence="1" key="3">
    <citation type="submission" date="2020-12" db="UniProtKB">
        <authorList>
            <consortium name="EnsemblPlants"/>
        </authorList>
    </citation>
    <scope>IDENTIFICATION</scope>
</reference>
<dbReference type="Proteomes" id="UP000006727">
    <property type="component" value="Chromosome 20"/>
</dbReference>
<protein>
    <submittedName>
        <fullName evidence="1">Uncharacterized protein</fullName>
    </submittedName>
</protein>